<dbReference type="GO" id="GO:0048367">
    <property type="term" value="P:shoot system development"/>
    <property type="evidence" value="ECO:0007669"/>
    <property type="project" value="InterPro"/>
</dbReference>
<sequence>MCKHHKHISLSIAPIVPFSEAKTIGKELTIKSAKLIWWLSWRDLRTARKCVQTANRDKILSHEHCNTKTLAARWICLPFKLNSINRRIQGIPSKMQSVKEVRTKEKLSISCSETINTSLSGLMELYACLNEFLTQQALSLDQHEKCLRELLRGICMFLNICSAIKEIALQ</sequence>
<organism evidence="1 2">
    <name type="scientific">Carnegiea gigantea</name>
    <dbReference type="NCBI Taxonomy" id="171969"/>
    <lineage>
        <taxon>Eukaryota</taxon>
        <taxon>Viridiplantae</taxon>
        <taxon>Streptophyta</taxon>
        <taxon>Embryophyta</taxon>
        <taxon>Tracheophyta</taxon>
        <taxon>Spermatophyta</taxon>
        <taxon>Magnoliopsida</taxon>
        <taxon>eudicotyledons</taxon>
        <taxon>Gunneridae</taxon>
        <taxon>Pentapetalae</taxon>
        <taxon>Caryophyllales</taxon>
        <taxon>Cactineae</taxon>
        <taxon>Cactaceae</taxon>
        <taxon>Cactoideae</taxon>
        <taxon>Echinocereeae</taxon>
        <taxon>Carnegiea</taxon>
    </lineage>
</organism>
<dbReference type="Proteomes" id="UP001153076">
    <property type="component" value="Unassembled WGS sequence"/>
</dbReference>
<dbReference type="EMBL" id="JAKOGI010003053">
    <property type="protein sequence ID" value="KAJ8420914.1"/>
    <property type="molecule type" value="Genomic_DNA"/>
</dbReference>
<dbReference type="InterPro" id="IPR004320">
    <property type="entry name" value="BPS1_pln"/>
</dbReference>
<dbReference type="OrthoDB" id="1701699at2759"/>
<dbReference type="AlphaFoldDB" id="A0A9Q1GK35"/>
<evidence type="ECO:0000313" key="2">
    <source>
        <dbReference type="Proteomes" id="UP001153076"/>
    </source>
</evidence>
<dbReference type="GO" id="GO:0048364">
    <property type="term" value="P:root development"/>
    <property type="evidence" value="ECO:0007669"/>
    <property type="project" value="InterPro"/>
</dbReference>
<dbReference type="Pfam" id="PF03087">
    <property type="entry name" value="BPS1"/>
    <property type="match status" value="1"/>
</dbReference>
<evidence type="ECO:0000313" key="1">
    <source>
        <dbReference type="EMBL" id="KAJ8420914.1"/>
    </source>
</evidence>
<keyword evidence="2" id="KW-1185">Reference proteome</keyword>
<name>A0A9Q1GK35_9CARY</name>
<proteinExistence type="predicted"/>
<comment type="caution">
    <text evidence="1">The sequence shown here is derived from an EMBL/GenBank/DDBJ whole genome shotgun (WGS) entry which is preliminary data.</text>
</comment>
<protein>
    <submittedName>
        <fullName evidence="1">Uncharacterized protein</fullName>
    </submittedName>
</protein>
<gene>
    <name evidence="1" type="ORF">Cgig2_033804</name>
</gene>
<reference evidence="1" key="1">
    <citation type="submission" date="2022-04" db="EMBL/GenBank/DDBJ databases">
        <title>Carnegiea gigantea Genome sequencing and assembly v2.</title>
        <authorList>
            <person name="Copetti D."/>
            <person name="Sanderson M.J."/>
            <person name="Burquez A."/>
            <person name="Wojciechowski M.F."/>
        </authorList>
    </citation>
    <scope>NUCLEOTIDE SEQUENCE</scope>
    <source>
        <strain evidence="1">SGP5-SGP5p</strain>
        <tissue evidence="1">Aerial part</tissue>
    </source>
</reference>
<accession>A0A9Q1GK35</accession>